<dbReference type="Ensembl" id="ENSCPRT00005016995.1">
    <property type="protein sequence ID" value="ENSCPRP00005014476.1"/>
    <property type="gene ID" value="ENSCPRG00005010190.1"/>
</dbReference>
<dbReference type="AlphaFoldDB" id="A0A7M4EV27"/>
<keyword evidence="7" id="KW-1185">Reference proteome</keyword>
<dbReference type="InterPro" id="IPR016187">
    <property type="entry name" value="CTDL_fold"/>
</dbReference>
<evidence type="ECO:0000256" key="3">
    <source>
        <dbReference type="SAM" id="MobiDB-lite"/>
    </source>
</evidence>
<reference evidence="6" key="1">
    <citation type="submission" date="2025-08" db="UniProtKB">
        <authorList>
            <consortium name="Ensembl"/>
        </authorList>
    </citation>
    <scope>IDENTIFICATION</scope>
</reference>
<dbReference type="PANTHER" id="PTHR24024:SF15">
    <property type="entry name" value="PULMONARY SURFACTANT-ASSOCIATED PROTEIN D"/>
    <property type="match status" value="1"/>
</dbReference>
<protein>
    <recommendedName>
        <fullName evidence="5">C-type lectin domain-containing protein</fullName>
    </recommendedName>
</protein>
<dbReference type="GO" id="GO:0005581">
    <property type="term" value="C:collagen trimer"/>
    <property type="evidence" value="ECO:0007669"/>
    <property type="project" value="UniProtKB-KW"/>
</dbReference>
<sequence>MHLSLAFQILLLGLSMTRIFSSSECICKERVNACSVIPCGIPGRSGLPGRDGKEGPKGEKGNQGKTIGPPEKAGPPGPKGDKGERSNLDMLCFCVLLVLLYPSGMIIGEKIFRTDGSEGNFEVSQAACSSSGGLLASPRNSEENSAIQQIAERQNKSPFLGINNRLTEGTFMYLSSEAI</sequence>
<dbReference type="GeneTree" id="ENSGT00940000155748"/>
<dbReference type="PANTHER" id="PTHR24024">
    <property type="entry name" value="PULMONARY SURFACTANT-ASSOCIATED PROTEIN A"/>
    <property type="match status" value="1"/>
</dbReference>
<keyword evidence="4" id="KW-0732">Signal</keyword>
<dbReference type="Pfam" id="PF00059">
    <property type="entry name" value="Lectin_C"/>
    <property type="match status" value="1"/>
</dbReference>
<evidence type="ECO:0000256" key="2">
    <source>
        <dbReference type="ARBA" id="ARBA00023119"/>
    </source>
</evidence>
<dbReference type="InterPro" id="IPR051077">
    <property type="entry name" value="Ca-dependent_lectin"/>
</dbReference>
<dbReference type="GO" id="GO:0030246">
    <property type="term" value="F:carbohydrate binding"/>
    <property type="evidence" value="ECO:0007669"/>
    <property type="project" value="UniProtKB-KW"/>
</dbReference>
<dbReference type="InterPro" id="IPR001304">
    <property type="entry name" value="C-type_lectin-like"/>
</dbReference>
<keyword evidence="2" id="KW-0176">Collagen</keyword>
<name>A0A7M4EV27_CROPO</name>
<dbReference type="Gene3D" id="3.10.100.10">
    <property type="entry name" value="Mannose-Binding Protein A, subunit A"/>
    <property type="match status" value="1"/>
</dbReference>
<feature type="signal peptide" evidence="4">
    <location>
        <begin position="1"/>
        <end position="21"/>
    </location>
</feature>
<feature type="region of interest" description="Disordered" evidence="3">
    <location>
        <begin position="45"/>
        <end position="82"/>
    </location>
</feature>
<feature type="chain" id="PRO_5029475662" description="C-type lectin domain-containing protein" evidence="4">
    <location>
        <begin position="22"/>
        <end position="179"/>
    </location>
</feature>
<evidence type="ECO:0000256" key="1">
    <source>
        <dbReference type="ARBA" id="ARBA00022734"/>
    </source>
</evidence>
<dbReference type="GO" id="GO:0005615">
    <property type="term" value="C:extracellular space"/>
    <property type="evidence" value="ECO:0007669"/>
    <property type="project" value="TreeGrafter"/>
</dbReference>
<feature type="compositionally biased region" description="Basic and acidic residues" evidence="3">
    <location>
        <begin position="50"/>
        <end position="62"/>
    </location>
</feature>
<dbReference type="GO" id="GO:0005771">
    <property type="term" value="C:multivesicular body"/>
    <property type="evidence" value="ECO:0007669"/>
    <property type="project" value="TreeGrafter"/>
</dbReference>
<evidence type="ECO:0000313" key="6">
    <source>
        <dbReference type="Ensembl" id="ENSCPRP00005014476.1"/>
    </source>
</evidence>
<dbReference type="SUPFAM" id="SSF56436">
    <property type="entry name" value="C-type lectin-like"/>
    <property type="match status" value="1"/>
</dbReference>
<evidence type="ECO:0000256" key="4">
    <source>
        <dbReference type="SAM" id="SignalP"/>
    </source>
</evidence>
<dbReference type="InterPro" id="IPR016186">
    <property type="entry name" value="C-type_lectin-like/link_sf"/>
</dbReference>
<reference evidence="6" key="2">
    <citation type="submission" date="2025-09" db="UniProtKB">
        <authorList>
            <consortium name="Ensembl"/>
        </authorList>
    </citation>
    <scope>IDENTIFICATION</scope>
</reference>
<organism evidence="6 7">
    <name type="scientific">Crocodylus porosus</name>
    <name type="common">Saltwater crocodile</name>
    <name type="synonym">Estuarine crocodile</name>
    <dbReference type="NCBI Taxonomy" id="8502"/>
    <lineage>
        <taxon>Eukaryota</taxon>
        <taxon>Metazoa</taxon>
        <taxon>Chordata</taxon>
        <taxon>Craniata</taxon>
        <taxon>Vertebrata</taxon>
        <taxon>Euteleostomi</taxon>
        <taxon>Archelosauria</taxon>
        <taxon>Archosauria</taxon>
        <taxon>Crocodylia</taxon>
        <taxon>Longirostres</taxon>
        <taxon>Crocodylidae</taxon>
        <taxon>Crocodylus</taxon>
    </lineage>
</organism>
<evidence type="ECO:0000313" key="7">
    <source>
        <dbReference type="Proteomes" id="UP000594220"/>
    </source>
</evidence>
<proteinExistence type="predicted"/>
<keyword evidence="1" id="KW-0430">Lectin</keyword>
<dbReference type="Proteomes" id="UP000594220">
    <property type="component" value="Unplaced"/>
</dbReference>
<feature type="domain" description="C-type lectin" evidence="5">
    <location>
        <begin position="120"/>
        <end position="175"/>
    </location>
</feature>
<accession>A0A7M4EV27</accession>
<evidence type="ECO:0000259" key="5">
    <source>
        <dbReference type="Pfam" id="PF00059"/>
    </source>
</evidence>